<evidence type="ECO:0000256" key="3">
    <source>
        <dbReference type="ARBA" id="ARBA00022692"/>
    </source>
</evidence>
<keyword evidence="8" id="KW-0503">Monooxygenase</keyword>
<evidence type="ECO:0000256" key="1">
    <source>
        <dbReference type="ARBA" id="ARBA00004167"/>
    </source>
</evidence>
<dbReference type="PANTHER" id="PTHR47947:SF1">
    <property type="entry name" value="CYTOCHROME P450 82E3"/>
    <property type="match status" value="1"/>
</dbReference>
<evidence type="ECO:0000256" key="5">
    <source>
        <dbReference type="ARBA" id="ARBA00022989"/>
    </source>
</evidence>
<dbReference type="Gene3D" id="1.10.630.10">
    <property type="entry name" value="Cytochrome P450"/>
    <property type="match status" value="1"/>
</dbReference>
<keyword evidence="11" id="KW-1185">Reference proteome</keyword>
<evidence type="ECO:0000256" key="2">
    <source>
        <dbReference type="ARBA" id="ARBA00022617"/>
    </source>
</evidence>
<organism evidence="10 11">
    <name type="scientific">Solanum tuberosum</name>
    <name type="common">Potato</name>
    <dbReference type="NCBI Taxonomy" id="4113"/>
    <lineage>
        <taxon>Eukaryota</taxon>
        <taxon>Viridiplantae</taxon>
        <taxon>Streptophyta</taxon>
        <taxon>Embryophyta</taxon>
        <taxon>Tracheophyta</taxon>
        <taxon>Spermatophyta</taxon>
        <taxon>Magnoliopsida</taxon>
        <taxon>eudicotyledons</taxon>
        <taxon>Gunneridae</taxon>
        <taxon>Pentapetalae</taxon>
        <taxon>asterids</taxon>
        <taxon>lamiids</taxon>
        <taxon>Solanales</taxon>
        <taxon>Solanaceae</taxon>
        <taxon>Solanoideae</taxon>
        <taxon>Solaneae</taxon>
        <taxon>Solanum</taxon>
    </lineage>
</organism>
<comment type="caution">
    <text evidence="10">The sequence shown here is derived from an EMBL/GenBank/DDBJ whole genome shotgun (WGS) entry which is preliminary data.</text>
</comment>
<evidence type="ECO:0000313" key="10">
    <source>
        <dbReference type="EMBL" id="KAH0778638.1"/>
    </source>
</evidence>
<sequence length="254" mass="29748">MGMYPYLIINNWEGAKDCLTTHDKDFAARPTSMAGQNIGYKYARFTYSNFGPYYNHVRKLALTQVLSSTKLEEMRHIRVVELENSIKDLYSLTQVTNKTNEVINITQWFHQLTLNTIVKTICGKRYNNIEEDEEAKPFREAFKGTMYVVGQIVLYDVVPFPLFKYFDFQGYFKLMKNIYKDLDSILQGWLEDHMKKKDVNNDDEDAIDAMLRATNIDEFKAYRYSQATVIKSTVLICLCCHSRLLPFTFTCLLY</sequence>
<dbReference type="InterPro" id="IPR036396">
    <property type="entry name" value="Cyt_P450_sf"/>
</dbReference>
<evidence type="ECO:0000256" key="7">
    <source>
        <dbReference type="ARBA" id="ARBA00023004"/>
    </source>
</evidence>
<evidence type="ECO:0000256" key="9">
    <source>
        <dbReference type="ARBA" id="ARBA00023136"/>
    </source>
</evidence>
<keyword evidence="6" id="KW-0560">Oxidoreductase</keyword>
<dbReference type="PANTHER" id="PTHR47947">
    <property type="entry name" value="CYTOCHROME P450 82C3-RELATED"/>
    <property type="match status" value="1"/>
</dbReference>
<proteinExistence type="predicted"/>
<dbReference type="SUPFAM" id="SSF48264">
    <property type="entry name" value="Cytochrome P450"/>
    <property type="match status" value="1"/>
</dbReference>
<evidence type="ECO:0000313" key="11">
    <source>
        <dbReference type="Proteomes" id="UP000826656"/>
    </source>
</evidence>
<dbReference type="Proteomes" id="UP000826656">
    <property type="component" value="Unassembled WGS sequence"/>
</dbReference>
<keyword evidence="5" id="KW-1133">Transmembrane helix</keyword>
<keyword evidence="3" id="KW-0812">Transmembrane</keyword>
<dbReference type="InterPro" id="IPR001128">
    <property type="entry name" value="Cyt_P450"/>
</dbReference>
<evidence type="ECO:0000256" key="8">
    <source>
        <dbReference type="ARBA" id="ARBA00023033"/>
    </source>
</evidence>
<keyword evidence="2" id="KW-0349">Heme</keyword>
<evidence type="ECO:0000256" key="6">
    <source>
        <dbReference type="ARBA" id="ARBA00023002"/>
    </source>
</evidence>
<protein>
    <recommendedName>
        <fullName evidence="12">Cytochrome P450</fullName>
    </recommendedName>
</protein>
<comment type="subcellular location">
    <subcellularLocation>
        <location evidence="1">Membrane</location>
        <topology evidence="1">Single-pass membrane protein</topology>
    </subcellularLocation>
</comment>
<keyword evidence="7" id="KW-0408">Iron</keyword>
<keyword evidence="9" id="KW-0472">Membrane</keyword>
<name>A0ABQ7WD61_SOLTU</name>
<gene>
    <name evidence="10" type="ORF">KY290_005065</name>
</gene>
<keyword evidence="4" id="KW-0479">Metal-binding</keyword>
<accession>A0ABQ7WD61</accession>
<evidence type="ECO:0000256" key="4">
    <source>
        <dbReference type="ARBA" id="ARBA00022723"/>
    </source>
</evidence>
<evidence type="ECO:0008006" key="12">
    <source>
        <dbReference type="Google" id="ProtNLM"/>
    </source>
</evidence>
<dbReference type="InterPro" id="IPR050651">
    <property type="entry name" value="Plant_Cytochrome_P450_Monoox"/>
</dbReference>
<dbReference type="Pfam" id="PF00067">
    <property type="entry name" value="p450"/>
    <property type="match status" value="1"/>
</dbReference>
<reference evidence="10 11" key="1">
    <citation type="journal article" date="2021" name="bioRxiv">
        <title>Chromosome-scale and haplotype-resolved genome assembly of a tetraploid potato cultivar.</title>
        <authorList>
            <person name="Sun H."/>
            <person name="Jiao W.-B."/>
            <person name="Krause K."/>
            <person name="Campoy J.A."/>
            <person name="Goel M."/>
            <person name="Folz-Donahue K."/>
            <person name="Kukat C."/>
            <person name="Huettel B."/>
            <person name="Schneeberger K."/>
        </authorList>
    </citation>
    <scope>NUCLEOTIDE SEQUENCE [LARGE SCALE GENOMIC DNA]</scope>
    <source>
        <strain evidence="10">SolTubOtavaFocal</strain>
        <tissue evidence="10">Leaves</tissue>
    </source>
</reference>
<dbReference type="EMBL" id="JAIVGD010000002">
    <property type="protein sequence ID" value="KAH0778638.1"/>
    <property type="molecule type" value="Genomic_DNA"/>
</dbReference>